<accession>A0A512BWL1</accession>
<protein>
    <recommendedName>
        <fullName evidence="3">DUF551 domain-containing protein</fullName>
    </recommendedName>
</protein>
<gene>
    <name evidence="1" type="ORF">MAE02_39330</name>
</gene>
<proteinExistence type="predicted"/>
<reference evidence="1 2" key="1">
    <citation type="submission" date="2019-07" db="EMBL/GenBank/DDBJ databases">
        <title>Whole genome shotgun sequence of Microvirga aerophila NBRC 106136.</title>
        <authorList>
            <person name="Hosoyama A."/>
            <person name="Uohara A."/>
            <person name="Ohji S."/>
            <person name="Ichikawa N."/>
        </authorList>
    </citation>
    <scope>NUCLEOTIDE SEQUENCE [LARGE SCALE GENOMIC DNA]</scope>
    <source>
        <strain evidence="1 2">NBRC 106136</strain>
    </source>
</reference>
<comment type="caution">
    <text evidence="1">The sequence shown here is derived from an EMBL/GenBank/DDBJ whole genome shotgun (WGS) entry which is preliminary data.</text>
</comment>
<dbReference type="RefSeq" id="WP_114188276.1">
    <property type="nucleotide sequence ID" value="NZ_BJYU01000060.1"/>
</dbReference>
<name>A0A512BWL1_9HYPH</name>
<dbReference type="AlphaFoldDB" id="A0A512BWL1"/>
<dbReference type="OrthoDB" id="7510885at2"/>
<dbReference type="Proteomes" id="UP000321085">
    <property type="component" value="Unassembled WGS sequence"/>
</dbReference>
<dbReference type="EMBL" id="BJYU01000060">
    <property type="protein sequence ID" value="GEO16237.1"/>
    <property type="molecule type" value="Genomic_DNA"/>
</dbReference>
<evidence type="ECO:0000313" key="2">
    <source>
        <dbReference type="Proteomes" id="UP000321085"/>
    </source>
</evidence>
<evidence type="ECO:0000313" key="1">
    <source>
        <dbReference type="EMBL" id="GEO16237.1"/>
    </source>
</evidence>
<evidence type="ECO:0008006" key="3">
    <source>
        <dbReference type="Google" id="ProtNLM"/>
    </source>
</evidence>
<organism evidence="1 2">
    <name type="scientific">Microvirga aerophila</name>
    <dbReference type="NCBI Taxonomy" id="670291"/>
    <lineage>
        <taxon>Bacteria</taxon>
        <taxon>Pseudomonadati</taxon>
        <taxon>Pseudomonadota</taxon>
        <taxon>Alphaproteobacteria</taxon>
        <taxon>Hyphomicrobiales</taxon>
        <taxon>Methylobacteriaceae</taxon>
        <taxon>Microvirga</taxon>
    </lineage>
</organism>
<sequence length="76" mass="8707">MSNWQPLETAPRNGSKVDVWTANGVRYIDVFWHKSPDYPDGAFVYYDSYLADYIDVDDATHWMPPPTPPRQNGSEG</sequence>
<keyword evidence="2" id="KW-1185">Reference proteome</keyword>